<feature type="chain" id="PRO_5007448322" description="PepSY domain-containing protein" evidence="2">
    <location>
        <begin position="22"/>
        <end position="130"/>
    </location>
</feature>
<feature type="signal peptide" evidence="2">
    <location>
        <begin position="1"/>
        <end position="21"/>
    </location>
</feature>
<keyword evidence="5" id="KW-1185">Reference proteome</keyword>
<dbReference type="AlphaFoldDB" id="A0A127FBY8"/>
<organism evidence="4 5">
    <name type="scientific">Steroidobacter denitrificans</name>
    <dbReference type="NCBI Taxonomy" id="465721"/>
    <lineage>
        <taxon>Bacteria</taxon>
        <taxon>Pseudomonadati</taxon>
        <taxon>Pseudomonadota</taxon>
        <taxon>Gammaproteobacteria</taxon>
        <taxon>Steroidobacterales</taxon>
        <taxon>Steroidobacteraceae</taxon>
        <taxon>Steroidobacter</taxon>
    </lineage>
</organism>
<evidence type="ECO:0000256" key="1">
    <source>
        <dbReference type="SAM" id="MobiDB-lite"/>
    </source>
</evidence>
<evidence type="ECO:0000259" key="3">
    <source>
        <dbReference type="Pfam" id="PF13670"/>
    </source>
</evidence>
<evidence type="ECO:0000256" key="2">
    <source>
        <dbReference type="SAM" id="SignalP"/>
    </source>
</evidence>
<feature type="domain" description="PepSY" evidence="3">
    <location>
        <begin position="7"/>
        <end position="84"/>
    </location>
</feature>
<dbReference type="InterPro" id="IPR025711">
    <property type="entry name" value="PepSY"/>
</dbReference>
<proteinExistence type="predicted"/>
<evidence type="ECO:0000313" key="5">
    <source>
        <dbReference type="Proteomes" id="UP000070250"/>
    </source>
</evidence>
<dbReference type="OrthoDB" id="5625293at2"/>
<protein>
    <recommendedName>
        <fullName evidence="3">PepSY domain-containing protein</fullName>
    </recommendedName>
</protein>
<keyword evidence="2" id="KW-0732">Signal</keyword>
<accession>A0A127FBY8</accession>
<reference evidence="4 5" key="1">
    <citation type="submission" date="2015-06" db="EMBL/GenBank/DDBJ databases">
        <title>A Comprehensive Approach to Explore the Metabolic and Phylogenetic Diversity of Bacterial Steroid Degradation in the Environment: Testosterone as an Example.</title>
        <authorList>
            <person name="Yang F.-C."/>
            <person name="Chen Y.-L."/>
            <person name="Yu C.-P."/>
            <person name="Tang S.-L."/>
            <person name="Wang P.-H."/>
            <person name="Ismail W."/>
            <person name="Wang C.-H."/>
            <person name="Yang C.-Y."/>
            <person name="Chiang Y.-R."/>
        </authorList>
    </citation>
    <scope>NUCLEOTIDE SEQUENCE [LARGE SCALE GENOMIC DNA]</scope>
    <source>
        <strain evidence="4 5">DSM 18526</strain>
    </source>
</reference>
<gene>
    <name evidence="4" type="ORF">ACG33_08470</name>
</gene>
<dbReference type="Pfam" id="PF13670">
    <property type="entry name" value="PepSY_2"/>
    <property type="match status" value="1"/>
</dbReference>
<dbReference type="PATRIC" id="fig|465721.4.peg.1803"/>
<evidence type="ECO:0000313" key="4">
    <source>
        <dbReference type="EMBL" id="AMN47130.1"/>
    </source>
</evidence>
<dbReference type="RefSeq" id="WP_083536621.1">
    <property type="nucleotide sequence ID" value="NZ_CP011971.1"/>
</dbReference>
<dbReference type="KEGG" id="sdf:ACG33_08470"/>
<sequence length="130" mass="14019">MKTFLPIAVVIALTASGAALADDDCHRPMAEWQSRETVTARATELGITTERLRIDDGCYEVRGRDGDGNQIRLKIDPASLAVQKLEVRFRSGADSSRYLPAGRGQAAKTGKPSDDKSRRPPAPAAPEGTR</sequence>
<feature type="region of interest" description="Disordered" evidence="1">
    <location>
        <begin position="95"/>
        <end position="130"/>
    </location>
</feature>
<dbReference type="EMBL" id="CP011971">
    <property type="protein sequence ID" value="AMN47130.1"/>
    <property type="molecule type" value="Genomic_DNA"/>
</dbReference>
<name>A0A127FBY8_STEDE</name>
<dbReference type="Proteomes" id="UP000070250">
    <property type="component" value="Chromosome"/>
</dbReference>
<dbReference type="STRING" id="465721.ACG33_08470"/>